<evidence type="ECO:0000259" key="2">
    <source>
        <dbReference type="Pfam" id="PF13392"/>
    </source>
</evidence>
<dbReference type="SUPFAM" id="SSF54060">
    <property type="entry name" value="His-Me finger endonucleases"/>
    <property type="match status" value="1"/>
</dbReference>
<gene>
    <name evidence="3" type="ORF">LCGC14_1260550</name>
</gene>
<evidence type="ECO:0000256" key="1">
    <source>
        <dbReference type="SAM" id="MobiDB-lite"/>
    </source>
</evidence>
<dbReference type="InterPro" id="IPR044925">
    <property type="entry name" value="His-Me_finger_sf"/>
</dbReference>
<dbReference type="InterPro" id="IPR003615">
    <property type="entry name" value="HNH_nuc"/>
</dbReference>
<proteinExistence type="predicted"/>
<feature type="compositionally biased region" description="Basic residues" evidence="1">
    <location>
        <begin position="40"/>
        <end position="51"/>
    </location>
</feature>
<feature type="compositionally biased region" description="Basic and acidic residues" evidence="1">
    <location>
        <begin position="1"/>
        <end position="10"/>
    </location>
</feature>
<accession>A0A0F9L0X7</accession>
<name>A0A0F9L0X7_9ZZZZ</name>
<dbReference type="EMBL" id="LAZR01006983">
    <property type="protein sequence ID" value="KKM88264.1"/>
    <property type="molecule type" value="Genomic_DNA"/>
</dbReference>
<protein>
    <recommendedName>
        <fullName evidence="2">HNH nuclease domain-containing protein</fullName>
    </recommendedName>
</protein>
<comment type="caution">
    <text evidence="3">The sequence shown here is derived from an EMBL/GenBank/DDBJ whole genome shotgun (WGS) entry which is preliminary data.</text>
</comment>
<dbReference type="Pfam" id="PF13392">
    <property type="entry name" value="HNH_3"/>
    <property type="match status" value="1"/>
</dbReference>
<sequence length="160" mass="19070">MSQNHKEKISKSLKGKSNSRVTQFKKGHTVSQKIRDKISRTKRNQHKKLSPKHQQAIIKANTGRPNFRKSTMGRHKINGYFAVYSPNHPNRMKHKYVLEHRLVMEKHLGRYLTKHEEVHHKNGIKTDNRIKNLILFCNKSVHMSFHRKSTPSQYFQRLRR</sequence>
<dbReference type="AlphaFoldDB" id="A0A0F9L0X7"/>
<feature type="domain" description="HNH nuclease" evidence="2">
    <location>
        <begin position="100"/>
        <end position="139"/>
    </location>
</feature>
<feature type="region of interest" description="Disordered" evidence="1">
    <location>
        <begin position="1"/>
        <end position="55"/>
    </location>
</feature>
<organism evidence="3">
    <name type="scientific">marine sediment metagenome</name>
    <dbReference type="NCBI Taxonomy" id="412755"/>
    <lineage>
        <taxon>unclassified sequences</taxon>
        <taxon>metagenomes</taxon>
        <taxon>ecological metagenomes</taxon>
    </lineage>
</organism>
<evidence type="ECO:0000313" key="3">
    <source>
        <dbReference type="EMBL" id="KKM88264.1"/>
    </source>
</evidence>
<dbReference type="Gene3D" id="3.90.75.20">
    <property type="match status" value="1"/>
</dbReference>
<reference evidence="3" key="1">
    <citation type="journal article" date="2015" name="Nature">
        <title>Complex archaea that bridge the gap between prokaryotes and eukaryotes.</title>
        <authorList>
            <person name="Spang A."/>
            <person name="Saw J.H."/>
            <person name="Jorgensen S.L."/>
            <person name="Zaremba-Niedzwiedzka K."/>
            <person name="Martijn J."/>
            <person name="Lind A.E."/>
            <person name="van Eijk R."/>
            <person name="Schleper C."/>
            <person name="Guy L."/>
            <person name="Ettema T.J."/>
        </authorList>
    </citation>
    <scope>NUCLEOTIDE SEQUENCE</scope>
</reference>